<comment type="similarity">
    <text evidence="1">Belongs to the short-chain dehydrogenases/reductases (SDR) family.</text>
</comment>
<dbReference type="PRINTS" id="PR00081">
    <property type="entry name" value="GDHRDH"/>
</dbReference>
<dbReference type="Proteomes" id="UP000315759">
    <property type="component" value="Unassembled WGS sequence"/>
</dbReference>
<dbReference type="PANTHER" id="PTHR43477">
    <property type="entry name" value="DIHYDROANTICAPSIN 7-DEHYDROGENASE"/>
    <property type="match status" value="1"/>
</dbReference>
<dbReference type="EMBL" id="VIFX01000039">
    <property type="protein sequence ID" value="TQR83759.1"/>
    <property type="molecule type" value="Genomic_DNA"/>
</dbReference>
<dbReference type="FunFam" id="3.40.50.720:FF:000084">
    <property type="entry name" value="Short-chain dehydrogenase reductase"/>
    <property type="match status" value="1"/>
</dbReference>
<gene>
    <name evidence="4" type="ORF">D8S82_25140</name>
</gene>
<dbReference type="CDD" id="cd05233">
    <property type="entry name" value="SDR_c"/>
    <property type="match status" value="1"/>
</dbReference>
<dbReference type="InterPro" id="IPR051122">
    <property type="entry name" value="SDR_DHRS6-like"/>
</dbReference>
<dbReference type="InterPro" id="IPR057326">
    <property type="entry name" value="KR_dom"/>
</dbReference>
<evidence type="ECO:0000313" key="4">
    <source>
        <dbReference type="EMBL" id="TQR83759.1"/>
    </source>
</evidence>
<keyword evidence="5" id="KW-1185">Reference proteome</keyword>
<name>A0A544VUV3_9MYCO</name>
<evidence type="ECO:0000256" key="1">
    <source>
        <dbReference type="ARBA" id="ARBA00006484"/>
    </source>
</evidence>
<organism evidence="4 5">
    <name type="scientific">Mycolicibacterium hodleri</name>
    <dbReference type="NCBI Taxonomy" id="49897"/>
    <lineage>
        <taxon>Bacteria</taxon>
        <taxon>Bacillati</taxon>
        <taxon>Actinomycetota</taxon>
        <taxon>Actinomycetes</taxon>
        <taxon>Mycobacteriales</taxon>
        <taxon>Mycobacteriaceae</taxon>
        <taxon>Mycolicibacterium</taxon>
    </lineage>
</organism>
<dbReference type="Pfam" id="PF13561">
    <property type="entry name" value="adh_short_C2"/>
    <property type="match status" value="1"/>
</dbReference>
<proteinExistence type="inferred from homology"/>
<dbReference type="PRINTS" id="PR00080">
    <property type="entry name" value="SDRFAMILY"/>
</dbReference>
<protein>
    <submittedName>
        <fullName evidence="4">SDR family oxidoreductase</fullName>
    </submittedName>
</protein>
<dbReference type="InterPro" id="IPR036291">
    <property type="entry name" value="NAD(P)-bd_dom_sf"/>
</dbReference>
<dbReference type="InterPro" id="IPR020904">
    <property type="entry name" value="Sc_DH/Rdtase_CS"/>
</dbReference>
<feature type="domain" description="Ketoreductase" evidence="3">
    <location>
        <begin position="8"/>
        <end position="184"/>
    </location>
</feature>
<dbReference type="PROSITE" id="PS00061">
    <property type="entry name" value="ADH_SHORT"/>
    <property type="match status" value="1"/>
</dbReference>
<accession>A0A544VUV3</accession>
<dbReference type="SUPFAM" id="SSF51735">
    <property type="entry name" value="NAD(P)-binding Rossmann-fold domains"/>
    <property type="match status" value="1"/>
</dbReference>
<dbReference type="AlphaFoldDB" id="A0A544VUV3"/>
<evidence type="ECO:0000256" key="2">
    <source>
        <dbReference type="ARBA" id="ARBA00023002"/>
    </source>
</evidence>
<dbReference type="PANTHER" id="PTHR43477:SF1">
    <property type="entry name" value="DIHYDROANTICAPSIN 7-DEHYDROGENASE"/>
    <property type="match status" value="1"/>
</dbReference>
<dbReference type="RefSeq" id="WP_142554711.1">
    <property type="nucleotide sequence ID" value="NZ_VIFX01000039.1"/>
</dbReference>
<dbReference type="Gene3D" id="3.40.50.720">
    <property type="entry name" value="NAD(P)-binding Rossmann-like Domain"/>
    <property type="match status" value="1"/>
</dbReference>
<dbReference type="GO" id="GO:0016491">
    <property type="term" value="F:oxidoreductase activity"/>
    <property type="evidence" value="ECO:0007669"/>
    <property type="project" value="UniProtKB-KW"/>
</dbReference>
<evidence type="ECO:0000259" key="3">
    <source>
        <dbReference type="SMART" id="SM00822"/>
    </source>
</evidence>
<comment type="caution">
    <text evidence="4">The sequence shown here is derived from an EMBL/GenBank/DDBJ whole genome shotgun (WGS) entry which is preliminary data.</text>
</comment>
<dbReference type="SMART" id="SM00822">
    <property type="entry name" value="PKS_KR"/>
    <property type="match status" value="1"/>
</dbReference>
<keyword evidence="2" id="KW-0560">Oxidoreductase</keyword>
<evidence type="ECO:0000313" key="5">
    <source>
        <dbReference type="Proteomes" id="UP000315759"/>
    </source>
</evidence>
<reference evidence="4 5" key="1">
    <citation type="submission" date="2018-10" db="EMBL/GenBank/DDBJ databases">
        <title>Draft genome of Mycobacterium hodleri strain B.</title>
        <authorList>
            <person name="Amande T.J."/>
            <person name="Mcgenity T.J."/>
        </authorList>
    </citation>
    <scope>NUCLEOTIDE SEQUENCE [LARGE SCALE GENOMIC DNA]</scope>
    <source>
        <strain evidence="4 5">B</strain>
    </source>
</reference>
<dbReference type="InterPro" id="IPR002347">
    <property type="entry name" value="SDR_fam"/>
</dbReference>
<sequence length="247" mass="25630">MSHPHATDTVLVTGVGEPGSLGYEIAAGYTAAGARVVITGRLDDYAPLAQRLDPTGSRVRFIQADLRHLEDIARLARQAGPVSILVNNAATISAGPTAELDHRGFDAMYEVNVRAPHALVAAIVPTMVDAGRGHIVNISSIGAKLATPGRAAYAATKAALESLTRSWALEFAPHGIRVNAISPGPMHGPKMIRNAGEEALRQVGTTVPLGRTVGPQEVARAVLVLTSSDLGYATGSVLALDGGRTLV</sequence>